<evidence type="ECO:0008006" key="4">
    <source>
        <dbReference type="Google" id="ProtNLM"/>
    </source>
</evidence>
<feature type="compositionally biased region" description="Low complexity" evidence="1">
    <location>
        <begin position="79"/>
        <end position="91"/>
    </location>
</feature>
<keyword evidence="3" id="KW-1185">Reference proteome</keyword>
<feature type="region of interest" description="Disordered" evidence="1">
    <location>
        <begin position="18"/>
        <end position="130"/>
    </location>
</feature>
<dbReference type="Pfam" id="PF04910">
    <property type="entry name" value="Tcf25"/>
    <property type="match status" value="1"/>
</dbReference>
<protein>
    <recommendedName>
        <fullName evidence="4">DUF654-domain-containing protein</fullName>
    </recommendedName>
</protein>
<feature type="compositionally biased region" description="Acidic residues" evidence="1">
    <location>
        <begin position="764"/>
        <end position="775"/>
    </location>
</feature>
<feature type="region of interest" description="Disordered" evidence="1">
    <location>
        <begin position="201"/>
        <end position="229"/>
    </location>
</feature>
<name>A0ABP1DT07_9APHY</name>
<organism evidence="2 3">
    <name type="scientific">Somion occarium</name>
    <dbReference type="NCBI Taxonomy" id="3059160"/>
    <lineage>
        <taxon>Eukaryota</taxon>
        <taxon>Fungi</taxon>
        <taxon>Dikarya</taxon>
        <taxon>Basidiomycota</taxon>
        <taxon>Agaricomycotina</taxon>
        <taxon>Agaricomycetes</taxon>
        <taxon>Polyporales</taxon>
        <taxon>Cerrenaceae</taxon>
        <taxon>Somion</taxon>
    </lineage>
</organism>
<feature type="region of interest" description="Disordered" evidence="1">
    <location>
        <begin position="742"/>
        <end position="775"/>
    </location>
</feature>
<proteinExistence type="predicted"/>
<evidence type="ECO:0000256" key="1">
    <source>
        <dbReference type="SAM" id="MobiDB-lite"/>
    </source>
</evidence>
<dbReference type="PANTHER" id="PTHR22684:SF0">
    <property type="entry name" value="RIBOSOME QUALITY CONTROL COMPLEX SUBUNIT TCF25"/>
    <property type="match status" value="1"/>
</dbReference>
<feature type="compositionally biased region" description="Acidic residues" evidence="1">
    <location>
        <begin position="801"/>
        <end position="812"/>
    </location>
</feature>
<reference evidence="3" key="1">
    <citation type="submission" date="2024-04" db="EMBL/GenBank/DDBJ databases">
        <authorList>
            <person name="Shaw F."/>
            <person name="Minotto A."/>
        </authorList>
    </citation>
    <scope>NUCLEOTIDE SEQUENCE [LARGE SCALE GENOMIC DNA]</scope>
</reference>
<feature type="compositionally biased region" description="Basic and acidic residues" evidence="1">
    <location>
        <begin position="754"/>
        <end position="763"/>
    </location>
</feature>
<feature type="region of interest" description="Disordered" evidence="1">
    <location>
        <begin position="793"/>
        <end position="823"/>
    </location>
</feature>
<gene>
    <name evidence="2" type="ORF">GFSPODELE1_LOCUS7768</name>
</gene>
<dbReference type="EMBL" id="OZ037948">
    <property type="protein sequence ID" value="CAL1710332.1"/>
    <property type="molecule type" value="Genomic_DNA"/>
</dbReference>
<dbReference type="InterPro" id="IPR006994">
    <property type="entry name" value="TCF25/Rqc1"/>
</dbReference>
<feature type="compositionally biased region" description="Basic residues" evidence="1">
    <location>
        <begin position="68"/>
        <end position="78"/>
    </location>
</feature>
<dbReference type="Proteomes" id="UP001497453">
    <property type="component" value="Chromosome 5"/>
</dbReference>
<feature type="compositionally biased region" description="Basic residues" evidence="1">
    <location>
        <begin position="109"/>
        <end position="120"/>
    </location>
</feature>
<accession>A0ABP1DT07</accession>
<sequence>MPPRLSKRQIREKEELAALESKSAVEDVQDEETPKLQTGAASGSSFAALMSSITSEPEESEDEQMVTSKKKKKKKKKAATTPATPVTAPSVADEHEASSTQPAPTPKSLAKKKAAKKQQQKAKAAQKDASGLDDLDKTLAELSLKYPTLRQPTASGASTPSSSQTQLKSDLYNLLAVNLSNLDAEAEMRKFFGARVISSTKASSSNAPSGVKQRGGGFTRSNLTRPQPGWYPANMRDGLSLRALTNEELEERNKRHGWRLDLPGEKAWTVEYSKKYKSVTRSFVAMVLSGDPEGFWQTLRLFPYHADTLLQVAEVYYHREEHSTAADFISRALFTYERAFSGVGTFNFTSGVNRLDFDHVENRVFFLALHRHIVDLTRRGCVRTAFEVGKLLYGLDPATDPHGTLLHLDFLAIKTGQTGWLLNLWDAHSQLPSSYRLTVQALPNWHYSRALALYIQEDKKGDDKHEESTKALQEAVKTFPMVVPLLADKTDFVVADEVRRHRAFKLQLDARSISNETESIFHLISHIYVQRVAALWKTHASSSWFSSAVNSVLPSVSSTLPTLKTSPFSTTPTLRASIYRHVIALESPATRSLFSFIPSKVIAARHLACDPLPPQTKVTGYELTGPFFSGLSANDDPLGIRPRGRRANERMLERLVPDPEFRRQLQGFFEGNEQLRQQFPGGVVQFAQIVGQFPEVLDELMIAQLAQDGDGRIPVFGAGVGGMPGGMPEEDQDDIDLDVDVPAPRAVQPPAGPHEPREEHVVEDLEDEEEDEEEVAVAPLPVRMLRNVLNRFWGGGGATEQQDESSDEEEADDHSSAHADDVD</sequence>
<evidence type="ECO:0000313" key="2">
    <source>
        <dbReference type="EMBL" id="CAL1710332.1"/>
    </source>
</evidence>
<dbReference type="PANTHER" id="PTHR22684">
    <property type="entry name" value="NULP1-RELATED"/>
    <property type="match status" value="1"/>
</dbReference>
<feature type="compositionally biased region" description="Basic and acidic residues" evidence="1">
    <location>
        <begin position="813"/>
        <end position="823"/>
    </location>
</feature>
<feature type="compositionally biased region" description="Polar residues" evidence="1">
    <location>
        <begin position="35"/>
        <end position="55"/>
    </location>
</feature>
<evidence type="ECO:0000313" key="3">
    <source>
        <dbReference type="Proteomes" id="UP001497453"/>
    </source>
</evidence>